<evidence type="ECO:0000313" key="9">
    <source>
        <dbReference type="EMBL" id="MCY4728909.1"/>
    </source>
</evidence>
<dbReference type="PANTHER" id="PTHR43711">
    <property type="entry name" value="TWO-COMPONENT HISTIDINE KINASE"/>
    <property type="match status" value="1"/>
</dbReference>
<feature type="domain" description="Histidine kinase" evidence="8">
    <location>
        <begin position="146"/>
        <end position="357"/>
    </location>
</feature>
<keyword evidence="9" id="KW-0067">ATP-binding</keyword>
<keyword evidence="10" id="KW-1185">Reference proteome</keyword>
<dbReference type="InterPro" id="IPR036097">
    <property type="entry name" value="HisK_dim/P_sf"/>
</dbReference>
<dbReference type="InterPro" id="IPR050736">
    <property type="entry name" value="Sensor_HK_Regulatory"/>
</dbReference>
<comment type="caution">
    <text evidence="9">The sequence shown here is derived from an EMBL/GenBank/DDBJ whole genome shotgun (WGS) entry which is preliminary data.</text>
</comment>
<dbReference type="PRINTS" id="PR00344">
    <property type="entry name" value="BCTRLSENSOR"/>
</dbReference>
<evidence type="ECO:0000313" key="10">
    <source>
        <dbReference type="Proteomes" id="UP001074726"/>
    </source>
</evidence>
<evidence type="ECO:0000256" key="6">
    <source>
        <dbReference type="ARBA" id="ARBA00022777"/>
    </source>
</evidence>
<accession>A0ABT4CLK9</accession>
<dbReference type="GO" id="GO:0005524">
    <property type="term" value="F:ATP binding"/>
    <property type="evidence" value="ECO:0007669"/>
    <property type="project" value="UniProtKB-KW"/>
</dbReference>
<dbReference type="Gene3D" id="3.30.565.10">
    <property type="entry name" value="Histidine kinase-like ATPase, C-terminal domain"/>
    <property type="match status" value="1"/>
</dbReference>
<dbReference type="Pfam" id="PF02518">
    <property type="entry name" value="HATPase_c"/>
    <property type="match status" value="1"/>
</dbReference>
<evidence type="ECO:0000256" key="3">
    <source>
        <dbReference type="ARBA" id="ARBA00012438"/>
    </source>
</evidence>
<dbReference type="Gene3D" id="1.10.287.130">
    <property type="match status" value="1"/>
</dbReference>
<dbReference type="InterPro" id="IPR003661">
    <property type="entry name" value="HisK_dim/P_dom"/>
</dbReference>
<dbReference type="EMBL" id="JAPPUX010000010">
    <property type="protein sequence ID" value="MCY4728909.1"/>
    <property type="molecule type" value="Genomic_DNA"/>
</dbReference>
<keyword evidence="5" id="KW-0808">Transferase</keyword>
<dbReference type="EC" id="2.7.13.3" evidence="3"/>
<dbReference type="InterPro" id="IPR035965">
    <property type="entry name" value="PAS-like_dom_sf"/>
</dbReference>
<dbReference type="SMART" id="SM00388">
    <property type="entry name" value="HisKA"/>
    <property type="match status" value="1"/>
</dbReference>
<evidence type="ECO:0000256" key="7">
    <source>
        <dbReference type="ARBA" id="ARBA00023012"/>
    </source>
</evidence>
<evidence type="ECO:0000256" key="4">
    <source>
        <dbReference type="ARBA" id="ARBA00022553"/>
    </source>
</evidence>
<dbReference type="InterPro" id="IPR003594">
    <property type="entry name" value="HATPase_dom"/>
</dbReference>
<keyword evidence="4" id="KW-0597">Phosphoprotein</keyword>
<dbReference type="Gene3D" id="3.30.450.20">
    <property type="entry name" value="PAS domain"/>
    <property type="match status" value="1"/>
</dbReference>
<dbReference type="CDD" id="cd00075">
    <property type="entry name" value="HATPase"/>
    <property type="match status" value="1"/>
</dbReference>
<dbReference type="Pfam" id="PF00512">
    <property type="entry name" value="HisKA"/>
    <property type="match status" value="1"/>
</dbReference>
<dbReference type="PANTHER" id="PTHR43711:SF1">
    <property type="entry name" value="HISTIDINE KINASE 1"/>
    <property type="match status" value="1"/>
</dbReference>
<dbReference type="RefSeq" id="WP_268113998.1">
    <property type="nucleotide sequence ID" value="NZ_JAPPUX010000010.1"/>
</dbReference>
<dbReference type="SUPFAM" id="SSF55874">
    <property type="entry name" value="ATPase domain of HSP90 chaperone/DNA topoisomerase II/histidine kinase"/>
    <property type="match status" value="1"/>
</dbReference>
<dbReference type="SMART" id="SM00387">
    <property type="entry name" value="HATPase_c"/>
    <property type="match status" value="1"/>
</dbReference>
<organism evidence="9 10">
    <name type="scientific">Nocardioides pini</name>
    <dbReference type="NCBI Taxonomy" id="2975053"/>
    <lineage>
        <taxon>Bacteria</taxon>
        <taxon>Bacillati</taxon>
        <taxon>Actinomycetota</taxon>
        <taxon>Actinomycetes</taxon>
        <taxon>Propionibacteriales</taxon>
        <taxon>Nocardioidaceae</taxon>
        <taxon>Nocardioides</taxon>
    </lineage>
</organism>
<gene>
    <name evidence="9" type="ORF">NYO98_21720</name>
</gene>
<proteinExistence type="predicted"/>
<dbReference type="InterPro" id="IPR005467">
    <property type="entry name" value="His_kinase_dom"/>
</dbReference>
<keyword evidence="6" id="KW-0418">Kinase</keyword>
<sequence>MSDESAPQHRVDRNRPTRLRALADFYPDGILGASREGVVTILNAQGAALLGVDAEDAKALPLSDVLRLLDQDGRTWLDVNRPFDAISITRGVPEQSWLNASGDEVLTTARLVREEPLGRVVGIAVGLRSGRGRARLDRERSDLVATVAHELRSPLTGVKGFVQALLNRWDKLTDDQRKLMLTTVNADADRLARLIAELLDVARIDTDRLQLYPRECSAEVLVARVVDSIEAGTARDITLEVDGALPPLFADPDKFTQVVTNLVENAVRHGQGQVSVQLSASPALTGVRLTVDDEGDGIPVELRKRVFTKFWTTGTSGGTGLGMYIVGGLSRAHGGWVTIDDAPGGGGRVMVDWPSEDQRPE</sequence>
<evidence type="ECO:0000256" key="2">
    <source>
        <dbReference type="ARBA" id="ARBA00004236"/>
    </source>
</evidence>
<evidence type="ECO:0000256" key="5">
    <source>
        <dbReference type="ARBA" id="ARBA00022679"/>
    </source>
</evidence>
<keyword evidence="9" id="KW-0547">Nucleotide-binding</keyword>
<name>A0ABT4CLK9_9ACTN</name>
<protein>
    <recommendedName>
        <fullName evidence="3">histidine kinase</fullName>
        <ecNumber evidence="3">2.7.13.3</ecNumber>
    </recommendedName>
</protein>
<evidence type="ECO:0000259" key="8">
    <source>
        <dbReference type="PROSITE" id="PS50109"/>
    </source>
</evidence>
<keyword evidence="7" id="KW-0902">Two-component regulatory system</keyword>
<dbReference type="InterPro" id="IPR004358">
    <property type="entry name" value="Sig_transdc_His_kin-like_C"/>
</dbReference>
<dbReference type="SUPFAM" id="SSF55785">
    <property type="entry name" value="PYP-like sensor domain (PAS domain)"/>
    <property type="match status" value="1"/>
</dbReference>
<comment type="catalytic activity">
    <reaction evidence="1">
        <text>ATP + protein L-histidine = ADP + protein N-phospho-L-histidine.</text>
        <dbReference type="EC" id="2.7.13.3"/>
    </reaction>
</comment>
<dbReference type="InterPro" id="IPR036890">
    <property type="entry name" value="HATPase_C_sf"/>
</dbReference>
<evidence type="ECO:0000256" key="1">
    <source>
        <dbReference type="ARBA" id="ARBA00000085"/>
    </source>
</evidence>
<dbReference type="CDD" id="cd00082">
    <property type="entry name" value="HisKA"/>
    <property type="match status" value="1"/>
</dbReference>
<comment type="subcellular location">
    <subcellularLocation>
        <location evidence="2">Cell membrane</location>
    </subcellularLocation>
</comment>
<dbReference type="PROSITE" id="PS50109">
    <property type="entry name" value="HIS_KIN"/>
    <property type="match status" value="1"/>
</dbReference>
<reference evidence="9" key="1">
    <citation type="submission" date="2022-08" db="EMBL/GenBank/DDBJ databases">
        <title>Genome sequencing of Nocardioides sp. STR2.</title>
        <authorList>
            <person name="So Y."/>
        </authorList>
    </citation>
    <scope>NUCLEOTIDE SEQUENCE</scope>
    <source>
        <strain evidence="9">STR2</strain>
    </source>
</reference>
<dbReference type="SUPFAM" id="SSF47384">
    <property type="entry name" value="Homodimeric domain of signal transducing histidine kinase"/>
    <property type="match status" value="1"/>
</dbReference>
<dbReference type="Proteomes" id="UP001074726">
    <property type="component" value="Unassembled WGS sequence"/>
</dbReference>